<organism evidence="2 3">
    <name type="scientific">Candidatus Accumulibacter aalborgensis</name>
    <dbReference type="NCBI Taxonomy" id="1860102"/>
    <lineage>
        <taxon>Bacteria</taxon>
        <taxon>Pseudomonadati</taxon>
        <taxon>Pseudomonadota</taxon>
        <taxon>Betaproteobacteria</taxon>
        <taxon>Candidatus Accumulibacter</taxon>
    </lineage>
</organism>
<accession>A0A1A8XZ64</accession>
<dbReference type="EMBL" id="FLQX01000149">
    <property type="protein sequence ID" value="SBT09358.1"/>
    <property type="molecule type" value="Genomic_DNA"/>
</dbReference>
<feature type="region of interest" description="Disordered" evidence="1">
    <location>
        <begin position="24"/>
        <end position="44"/>
    </location>
</feature>
<keyword evidence="3" id="KW-1185">Reference proteome</keyword>
<gene>
    <name evidence="2" type="ORF">ACCAA_70010</name>
</gene>
<protein>
    <submittedName>
        <fullName evidence="2">Uncharacterized protein</fullName>
    </submittedName>
</protein>
<dbReference type="Proteomes" id="UP000199169">
    <property type="component" value="Unassembled WGS sequence"/>
</dbReference>
<evidence type="ECO:0000313" key="2">
    <source>
        <dbReference type="EMBL" id="SBT09358.1"/>
    </source>
</evidence>
<evidence type="ECO:0000313" key="3">
    <source>
        <dbReference type="Proteomes" id="UP000199169"/>
    </source>
</evidence>
<dbReference type="AlphaFoldDB" id="A0A1A8XZ64"/>
<name>A0A1A8XZ64_9PROT</name>
<proteinExistence type="predicted"/>
<reference evidence="2 3" key="1">
    <citation type="submission" date="2016-06" db="EMBL/GenBank/DDBJ databases">
        <authorList>
            <person name="Kjaerup R.B."/>
            <person name="Dalgaard T.S."/>
            <person name="Juul-Madsen H.R."/>
        </authorList>
    </citation>
    <scope>NUCLEOTIDE SEQUENCE [LARGE SCALE GENOMIC DNA]</scope>
    <source>
        <strain evidence="2">3</strain>
    </source>
</reference>
<sequence>MRKFFLATHRQALKIRGWSPHASGLKAKAAPQAVSRSNGSPDGRRCATASLPDALFQALGAPGVDLDQSTIRWML</sequence>
<evidence type="ECO:0000256" key="1">
    <source>
        <dbReference type="SAM" id="MobiDB-lite"/>
    </source>
</evidence>
<dbReference type="STRING" id="1860102.ACCAA_70010"/>